<feature type="region of interest" description="Disordered" evidence="1">
    <location>
        <begin position="1"/>
        <end position="94"/>
    </location>
</feature>
<protein>
    <recommendedName>
        <fullName evidence="4">Ig-like domain-containing protein</fullName>
    </recommendedName>
</protein>
<gene>
    <name evidence="2" type="ORF">RFN57_39890</name>
</gene>
<feature type="region of interest" description="Disordered" evidence="1">
    <location>
        <begin position="107"/>
        <end position="130"/>
    </location>
</feature>
<evidence type="ECO:0008006" key="4">
    <source>
        <dbReference type="Google" id="ProtNLM"/>
    </source>
</evidence>
<sequence length="296" mass="31119">MTAHDDDRTPAPADERTEVLDTAGEGTRVLDSAGEGTRVLGPPGEQTRVLGPAGERTRVLNPADGPADSPADGPGDGRAARSAPSDRPGPDDAEYSATVLASHWIQRPGPDEIPVGPPAAEQGPARPVPPDRVEGSVLRFGPGVTAAARQRTHLTLPAVPPPPAPRGRRLRRHALPALVLVCVLAFLAWQRLGPPLRVNTVTVTARPAALGCGGTADLVGLVTTNGRPGTLSYRWIRSDGTASGVLKEELVRGQRQARLHLRWTFEGPGHRTARAELRILSGTGRTATTGFAYDCP</sequence>
<accession>A0ABU6M9S3</accession>
<evidence type="ECO:0000256" key="1">
    <source>
        <dbReference type="SAM" id="MobiDB-lite"/>
    </source>
</evidence>
<comment type="caution">
    <text evidence="2">The sequence shown here is derived from an EMBL/GenBank/DDBJ whole genome shotgun (WGS) entry which is preliminary data.</text>
</comment>
<evidence type="ECO:0000313" key="3">
    <source>
        <dbReference type="Proteomes" id="UP001353952"/>
    </source>
</evidence>
<name>A0ABU6M9S3_9ACTN</name>
<feature type="compositionally biased region" description="Basic and acidic residues" evidence="1">
    <location>
        <begin position="1"/>
        <end position="19"/>
    </location>
</feature>
<evidence type="ECO:0000313" key="2">
    <source>
        <dbReference type="EMBL" id="MEC7058409.1"/>
    </source>
</evidence>
<keyword evidence="3" id="KW-1185">Reference proteome</keyword>
<dbReference type="RefSeq" id="WP_229855988.1">
    <property type="nucleotide sequence ID" value="NZ_BMUO01000001.1"/>
</dbReference>
<dbReference type="Proteomes" id="UP001353952">
    <property type="component" value="Unassembled WGS sequence"/>
</dbReference>
<dbReference type="EMBL" id="JAYXNZ010000002">
    <property type="protein sequence ID" value="MEC7058409.1"/>
    <property type="molecule type" value="Genomic_DNA"/>
</dbReference>
<proteinExistence type="predicted"/>
<organism evidence="2 3">
    <name type="scientific">Streptomyces violaceochromogenes</name>
    <dbReference type="NCBI Taxonomy" id="67377"/>
    <lineage>
        <taxon>Bacteria</taxon>
        <taxon>Bacillati</taxon>
        <taxon>Actinomycetota</taxon>
        <taxon>Actinomycetes</taxon>
        <taxon>Kitasatosporales</taxon>
        <taxon>Streptomycetaceae</taxon>
        <taxon>Streptomyces</taxon>
    </lineage>
</organism>
<reference evidence="2 3" key="1">
    <citation type="submission" date="2024-01" db="EMBL/GenBank/DDBJ databases">
        <title>Genome analysis.</title>
        <authorList>
            <person name="Zhang K."/>
        </authorList>
    </citation>
    <scope>NUCLEOTIDE SEQUENCE [LARGE SCALE GENOMIC DNA]</scope>
    <source>
        <strain evidence="2 3">CGMCC 4.1753</strain>
    </source>
</reference>